<dbReference type="NCBIfam" id="NF003377">
    <property type="entry name" value="PRK04452.1-3"/>
    <property type="match status" value="1"/>
</dbReference>
<proteinExistence type="predicted"/>
<evidence type="ECO:0000313" key="2">
    <source>
        <dbReference type="EMBL" id="PIW34195.1"/>
    </source>
</evidence>
<dbReference type="PANTHER" id="PTHR36214:SF5">
    <property type="entry name" value="ACETYL-COA DECARBONYLASE_SYNTHASE COMPLEX SUBUNIT DELTA"/>
    <property type="match status" value="1"/>
</dbReference>
<dbReference type="Pfam" id="PF03599">
    <property type="entry name" value="CdhD"/>
    <property type="match status" value="1"/>
</dbReference>
<dbReference type="AlphaFoldDB" id="A0A2M7H0D1"/>
<dbReference type="EMBL" id="PFFY01000026">
    <property type="protein sequence ID" value="PIW34195.1"/>
    <property type="molecule type" value="Genomic_DNA"/>
</dbReference>
<reference evidence="3" key="1">
    <citation type="submission" date="2017-09" db="EMBL/GenBank/DDBJ databases">
        <title>Depth-based differentiation of microbial function through sediment-hosted aquifers and enrichment of novel symbionts in the deep terrestrial subsurface.</title>
        <authorList>
            <person name="Probst A.J."/>
            <person name="Ladd B."/>
            <person name="Jarett J.K."/>
            <person name="Geller-Mcgrath D.E."/>
            <person name="Sieber C.M.K."/>
            <person name="Emerson J.B."/>
            <person name="Anantharaman K."/>
            <person name="Thomas B.C."/>
            <person name="Malmstrom R."/>
            <person name="Stieglmeier M."/>
            <person name="Klingl A."/>
            <person name="Woyke T."/>
            <person name="Ryan C.M."/>
            <person name="Banfield J.F."/>
        </authorList>
    </citation>
    <scope>NUCLEOTIDE SEQUENCE [LARGE SCALE GENOMIC DNA]</scope>
</reference>
<name>A0A2M7H0D1_9BACT</name>
<dbReference type="NCBIfam" id="NF003376">
    <property type="entry name" value="PRK04452.1-2"/>
    <property type="match status" value="1"/>
</dbReference>
<feature type="domain" description="CO dehydrogenase/acetyl-CoA synthase delta subunit TIM barrel" evidence="1">
    <location>
        <begin position="16"/>
        <end position="303"/>
    </location>
</feature>
<evidence type="ECO:0000259" key="1">
    <source>
        <dbReference type="Pfam" id="PF03599"/>
    </source>
</evidence>
<accession>A0A2M7H0D1</accession>
<gene>
    <name evidence="2" type="ORF">COW28_00520</name>
</gene>
<dbReference type="Gene3D" id="3.20.20.20">
    <property type="entry name" value="Dihydropteroate synthase-like"/>
    <property type="match status" value="1"/>
</dbReference>
<dbReference type="InterPro" id="IPR016041">
    <property type="entry name" value="Ac-CoA_synth_d_su_TIM-brl"/>
</dbReference>
<dbReference type="InterPro" id="IPR011005">
    <property type="entry name" value="Dihydropteroate_synth-like_sf"/>
</dbReference>
<dbReference type="SUPFAM" id="SSF51717">
    <property type="entry name" value="Dihydropteroate synthetase-like"/>
    <property type="match status" value="1"/>
</dbReference>
<dbReference type="InterPro" id="IPR051069">
    <property type="entry name" value="ACDS_complex_subunit"/>
</dbReference>
<sequence length="317" mass="34807">MAFEIPKISYSGRIKEIKLGKGEKEVIIGGENSYPFHLFEGEMPHKPVIAFEVYDSKPEEWPAAIIQPFQDVIGNPAAWAKKCINEFSAELICLRLVSTDPNGLNKSADEVAPIVKEVSDSIDVPLIVWGCENDDKDAIVLPKVAEVCQDKRLILGPATDKNYKKIGAAAIAYKHTVVAATPIDINLAKQLNILLGDLGVPDEQIIVDPNIGGCSLGYGLEYTYSVMERDRQAALTQQDTRLQFPMVANFATDVWKKKEAKTSQKDDPKLGNETNRGILLEALTGITLLLAGADLLVMRHPEAIKLVRKVIKDLSSS</sequence>
<dbReference type="PANTHER" id="PTHR36214">
    <property type="match status" value="1"/>
</dbReference>
<protein>
    <submittedName>
        <fullName evidence="2">Acetyl-CoA decarbonylase/synthase complex subunit delta</fullName>
    </submittedName>
</protein>
<comment type="caution">
    <text evidence="2">The sequence shown here is derived from an EMBL/GenBank/DDBJ whole genome shotgun (WGS) entry which is preliminary data.</text>
</comment>
<evidence type="ECO:0000313" key="3">
    <source>
        <dbReference type="Proteomes" id="UP000230025"/>
    </source>
</evidence>
<organism evidence="2 3">
    <name type="scientific">bacterium (Candidatus Ratteibacteria) CG15_BIG_FIL_POST_REV_8_21_14_020_41_12</name>
    <dbReference type="NCBI Taxonomy" id="2014291"/>
    <lineage>
        <taxon>Bacteria</taxon>
        <taxon>Candidatus Ratteibacteria</taxon>
    </lineage>
</organism>
<dbReference type="Proteomes" id="UP000230025">
    <property type="component" value="Unassembled WGS sequence"/>
</dbReference>